<keyword evidence="1" id="KW-1133">Transmembrane helix</keyword>
<keyword evidence="1" id="KW-0472">Membrane</keyword>
<keyword evidence="1" id="KW-0812">Transmembrane</keyword>
<keyword evidence="3" id="KW-1185">Reference proteome</keyword>
<organism evidence="2 3">
    <name type="scientific">Nocardia aurantia</name>
    <dbReference type="NCBI Taxonomy" id="2585199"/>
    <lineage>
        <taxon>Bacteria</taxon>
        <taxon>Bacillati</taxon>
        <taxon>Actinomycetota</taxon>
        <taxon>Actinomycetes</taxon>
        <taxon>Mycobacteriales</taxon>
        <taxon>Nocardiaceae</taxon>
        <taxon>Nocardia</taxon>
    </lineage>
</organism>
<evidence type="ECO:0000313" key="2">
    <source>
        <dbReference type="EMBL" id="MQY28590.1"/>
    </source>
</evidence>
<sequence length="68" mass="7316">MVFQREILVEVAPRGWLVLAAVVLGAAVFASLLVLLLVSGANFHEHPIPKGSCYPFCTITQEPPPPGF</sequence>
<protein>
    <submittedName>
        <fullName evidence="2">Uncharacterized protein</fullName>
    </submittedName>
</protein>
<comment type="caution">
    <text evidence="2">The sequence shown here is derived from an EMBL/GenBank/DDBJ whole genome shotgun (WGS) entry which is preliminary data.</text>
</comment>
<dbReference type="EMBL" id="WEGI01000009">
    <property type="protein sequence ID" value="MQY28590.1"/>
    <property type="molecule type" value="Genomic_DNA"/>
</dbReference>
<proteinExistence type="predicted"/>
<evidence type="ECO:0000313" key="3">
    <source>
        <dbReference type="Proteomes" id="UP000431401"/>
    </source>
</evidence>
<feature type="transmembrane region" description="Helical" evidence="1">
    <location>
        <begin position="16"/>
        <end position="38"/>
    </location>
</feature>
<evidence type="ECO:0000256" key="1">
    <source>
        <dbReference type="SAM" id="Phobius"/>
    </source>
</evidence>
<name>A0A7K0DS46_9NOCA</name>
<dbReference type="Proteomes" id="UP000431401">
    <property type="component" value="Unassembled WGS sequence"/>
</dbReference>
<reference evidence="2 3" key="1">
    <citation type="submission" date="2019-10" db="EMBL/GenBank/DDBJ databases">
        <title>Nocardia macrotermitis sp. nov. and Nocardia aurantia sp. nov., isolated from the gut of fungus growing-termite Macrotermes natalensis.</title>
        <authorList>
            <person name="Benndorf R."/>
            <person name="Schwitalla J."/>
            <person name="Martin K."/>
            <person name="De Beer W."/>
            <person name="Kaster A.-K."/>
            <person name="Vollmers J."/>
            <person name="Poulsen M."/>
            <person name="Beemelmanns C."/>
        </authorList>
    </citation>
    <scope>NUCLEOTIDE SEQUENCE [LARGE SCALE GENOMIC DNA]</scope>
    <source>
        <strain evidence="2 3">RB56</strain>
    </source>
</reference>
<accession>A0A7K0DS46</accession>
<dbReference type="RefSeq" id="WP_227838204.1">
    <property type="nucleotide sequence ID" value="NZ_WEGI01000009.1"/>
</dbReference>
<gene>
    <name evidence="2" type="ORF">NRB56_41740</name>
</gene>
<dbReference type="AlphaFoldDB" id="A0A7K0DS46"/>